<dbReference type="PANTHER" id="PTHR15454">
    <property type="entry name" value="NISCHARIN RELATED"/>
    <property type="match status" value="1"/>
</dbReference>
<gene>
    <name evidence="3" type="ORF">BSTOLATCC_MIC63904</name>
</gene>
<evidence type="ECO:0000313" key="4">
    <source>
        <dbReference type="Proteomes" id="UP001162131"/>
    </source>
</evidence>
<dbReference type="AlphaFoldDB" id="A0AAU9KMY3"/>
<dbReference type="InterPro" id="IPR032675">
    <property type="entry name" value="LRR_dom_sf"/>
</dbReference>
<evidence type="ECO:0000256" key="1">
    <source>
        <dbReference type="ARBA" id="ARBA00022614"/>
    </source>
</evidence>
<comment type="caution">
    <text evidence="3">The sequence shown here is derived from an EMBL/GenBank/DDBJ whole genome shotgun (WGS) entry which is preliminary data.</text>
</comment>
<organism evidence="3 4">
    <name type="scientific">Blepharisma stoltei</name>
    <dbReference type="NCBI Taxonomy" id="1481888"/>
    <lineage>
        <taxon>Eukaryota</taxon>
        <taxon>Sar</taxon>
        <taxon>Alveolata</taxon>
        <taxon>Ciliophora</taxon>
        <taxon>Postciliodesmatophora</taxon>
        <taxon>Heterotrichea</taxon>
        <taxon>Heterotrichida</taxon>
        <taxon>Blepharismidae</taxon>
        <taxon>Blepharisma</taxon>
    </lineage>
</organism>
<dbReference type="InterPro" id="IPR001611">
    <property type="entry name" value="Leu-rich_rpt"/>
</dbReference>
<accession>A0AAU9KMY3</accession>
<evidence type="ECO:0000313" key="3">
    <source>
        <dbReference type="EMBL" id="CAG9335431.1"/>
    </source>
</evidence>
<dbReference type="SUPFAM" id="SSF52058">
    <property type="entry name" value="L domain-like"/>
    <property type="match status" value="1"/>
</dbReference>
<keyword evidence="2" id="KW-0677">Repeat</keyword>
<dbReference type="InterPro" id="IPR025875">
    <property type="entry name" value="Leu-rich_rpt_4"/>
</dbReference>
<dbReference type="Gene3D" id="3.80.10.10">
    <property type="entry name" value="Ribonuclease Inhibitor"/>
    <property type="match status" value="1"/>
</dbReference>
<reference evidence="3" key="1">
    <citation type="submission" date="2021-09" db="EMBL/GenBank/DDBJ databases">
        <authorList>
            <consortium name="AG Swart"/>
            <person name="Singh M."/>
            <person name="Singh A."/>
            <person name="Seah K."/>
            <person name="Emmerich C."/>
        </authorList>
    </citation>
    <scope>NUCLEOTIDE SEQUENCE</scope>
    <source>
        <strain evidence="3">ATCC30299</strain>
    </source>
</reference>
<keyword evidence="4" id="KW-1185">Reference proteome</keyword>
<sequence>MEREAQLTPELIKAASDRFSLDIVFILDLPAAGIREIKNLEGCVNLLHLNLSNNRISRIKGLEACVELTYIDLSYNQISKIEGLRACVKLEKLELQGNRINNMNGISELQPLAKLRHLSFQNYDFSDPNIICAEAGYRDAILGLLTGLRSLDGHRKHLPMLERGELSKYEINVNVGKVHLDTKPWINGDRVFGEMPRIDDTELKNLIKECKFMLSSGDEILKRVK</sequence>
<dbReference type="Proteomes" id="UP001162131">
    <property type="component" value="Unassembled WGS sequence"/>
</dbReference>
<name>A0AAU9KMY3_9CILI</name>
<evidence type="ECO:0000256" key="2">
    <source>
        <dbReference type="ARBA" id="ARBA00022737"/>
    </source>
</evidence>
<protein>
    <recommendedName>
        <fullName evidence="5">Leucine-rich repeat-containing protein 61</fullName>
    </recommendedName>
</protein>
<dbReference type="GO" id="GO:0005737">
    <property type="term" value="C:cytoplasm"/>
    <property type="evidence" value="ECO:0007669"/>
    <property type="project" value="TreeGrafter"/>
</dbReference>
<dbReference type="Pfam" id="PF12799">
    <property type="entry name" value="LRR_4"/>
    <property type="match status" value="1"/>
</dbReference>
<dbReference type="PANTHER" id="PTHR15454:SF56">
    <property type="entry name" value="PROTEIN PHOSPHATASE 1 REGULATORY SUBUNIT 7-RELATED"/>
    <property type="match status" value="1"/>
</dbReference>
<proteinExistence type="predicted"/>
<dbReference type="EMBL" id="CAJZBQ010000062">
    <property type="protein sequence ID" value="CAG9335431.1"/>
    <property type="molecule type" value="Genomic_DNA"/>
</dbReference>
<keyword evidence="1" id="KW-0433">Leucine-rich repeat</keyword>
<dbReference type="PROSITE" id="PS51450">
    <property type="entry name" value="LRR"/>
    <property type="match status" value="3"/>
</dbReference>
<dbReference type="SMART" id="SM00365">
    <property type="entry name" value="LRR_SD22"/>
    <property type="match status" value="4"/>
</dbReference>
<evidence type="ECO:0008006" key="5">
    <source>
        <dbReference type="Google" id="ProtNLM"/>
    </source>
</evidence>